<name>S3CF62_GLAL2</name>
<dbReference type="Pfam" id="PF13520">
    <property type="entry name" value="AA_permease_2"/>
    <property type="match status" value="1"/>
</dbReference>
<dbReference type="GO" id="GO:0016020">
    <property type="term" value="C:membrane"/>
    <property type="evidence" value="ECO:0007669"/>
    <property type="project" value="UniProtKB-SubCell"/>
</dbReference>
<dbReference type="Proteomes" id="UP000016922">
    <property type="component" value="Unassembled WGS sequence"/>
</dbReference>
<evidence type="ECO:0000256" key="1">
    <source>
        <dbReference type="ARBA" id="ARBA00004141"/>
    </source>
</evidence>
<feature type="transmembrane region" description="Helical" evidence="6">
    <location>
        <begin position="134"/>
        <end position="151"/>
    </location>
</feature>
<keyword evidence="8" id="KW-1185">Reference proteome</keyword>
<dbReference type="KEGG" id="glz:GLAREA_08468"/>
<keyword evidence="3 6" id="KW-0812">Transmembrane</keyword>
<dbReference type="OrthoDB" id="3537901at2759"/>
<feature type="transmembrane region" description="Helical" evidence="6">
    <location>
        <begin position="198"/>
        <end position="218"/>
    </location>
</feature>
<dbReference type="PANTHER" id="PTHR45649">
    <property type="entry name" value="AMINO-ACID PERMEASE BAT1"/>
    <property type="match status" value="1"/>
</dbReference>
<dbReference type="InterPro" id="IPR002293">
    <property type="entry name" value="AA/rel_permease1"/>
</dbReference>
<dbReference type="eggNOG" id="KOG1289">
    <property type="taxonomic scope" value="Eukaryota"/>
</dbReference>
<proteinExistence type="predicted"/>
<feature type="transmembrane region" description="Helical" evidence="6">
    <location>
        <begin position="108"/>
        <end position="128"/>
    </location>
</feature>
<evidence type="ECO:0000313" key="7">
    <source>
        <dbReference type="EMBL" id="EPE24615.1"/>
    </source>
</evidence>
<evidence type="ECO:0000256" key="4">
    <source>
        <dbReference type="ARBA" id="ARBA00022989"/>
    </source>
</evidence>
<gene>
    <name evidence="7" type="ORF">GLAREA_08468</name>
</gene>
<dbReference type="HOGENOM" id="CLU_921504_0_0_1"/>
<keyword evidence="4 6" id="KW-1133">Transmembrane helix</keyword>
<feature type="transmembrane region" description="Helical" evidence="6">
    <location>
        <begin position="80"/>
        <end position="101"/>
    </location>
</feature>
<keyword evidence="5 6" id="KW-0472">Membrane</keyword>
<dbReference type="AlphaFoldDB" id="S3CF62"/>
<organism evidence="7 8">
    <name type="scientific">Glarea lozoyensis (strain ATCC 20868 / MF5171)</name>
    <dbReference type="NCBI Taxonomy" id="1116229"/>
    <lineage>
        <taxon>Eukaryota</taxon>
        <taxon>Fungi</taxon>
        <taxon>Dikarya</taxon>
        <taxon>Ascomycota</taxon>
        <taxon>Pezizomycotina</taxon>
        <taxon>Leotiomycetes</taxon>
        <taxon>Helotiales</taxon>
        <taxon>Helotiaceae</taxon>
        <taxon>Glarea</taxon>
    </lineage>
</organism>
<feature type="transmembrane region" description="Helical" evidence="6">
    <location>
        <begin position="40"/>
        <end position="60"/>
    </location>
</feature>
<protein>
    <recommendedName>
        <fullName evidence="9">Choline transport protein</fullName>
    </recommendedName>
</protein>
<dbReference type="OMA" id="CEDARNM"/>
<evidence type="ECO:0000256" key="3">
    <source>
        <dbReference type="ARBA" id="ARBA00022692"/>
    </source>
</evidence>
<dbReference type="PANTHER" id="PTHR45649:SF1">
    <property type="entry name" value="TRANSPORTER, PUTATIVE (EUROFUNG)-RELATED"/>
    <property type="match status" value="1"/>
</dbReference>
<feature type="transmembrane region" description="Helical" evidence="6">
    <location>
        <begin position="158"/>
        <end position="178"/>
    </location>
</feature>
<evidence type="ECO:0000256" key="2">
    <source>
        <dbReference type="ARBA" id="ARBA00022448"/>
    </source>
</evidence>
<evidence type="ECO:0000313" key="8">
    <source>
        <dbReference type="Proteomes" id="UP000016922"/>
    </source>
</evidence>
<feature type="transmembrane region" description="Helical" evidence="6">
    <location>
        <begin position="239"/>
        <end position="260"/>
    </location>
</feature>
<dbReference type="RefSeq" id="XP_008088703.1">
    <property type="nucleotide sequence ID" value="XM_008090512.1"/>
</dbReference>
<evidence type="ECO:0000256" key="5">
    <source>
        <dbReference type="ARBA" id="ARBA00023136"/>
    </source>
</evidence>
<evidence type="ECO:0008006" key="9">
    <source>
        <dbReference type="Google" id="ProtNLM"/>
    </source>
</evidence>
<keyword evidence="2" id="KW-0813">Transport</keyword>
<dbReference type="GO" id="GO:0022857">
    <property type="term" value="F:transmembrane transporter activity"/>
    <property type="evidence" value="ECO:0007669"/>
    <property type="project" value="InterPro"/>
</dbReference>
<dbReference type="GeneID" id="19467516"/>
<sequence length="302" mass="32348">MNMIDSEGLRNRAERGQGLEQFVKDEDTLALARSGKKQILARRFGFISVVGFACTLMNTWEGVLTTFLLGYQNGGPAGLVYGFLVAWLSYITGWVTVAGWVSSTATTSFFASSLVQGLIILCNESYVGKGWHGTLLYWGVIVLALSVNTIFSKLLPAFEVTVLILHVLGFFAVLIPLVRLAPHTQSNEIWGTFLNSGWSSMSLAFFIGMEGVAAPFVGTDGAVHMSEEIKGAAKTVPRAMIYSIMINGFLGGGMLLATLYCAGDLETAAASPTGYPFIAIFANGVKSTAGATVMEKEILPQV</sequence>
<comment type="subcellular location">
    <subcellularLocation>
        <location evidence="1">Membrane</location>
        <topology evidence="1">Multi-pass membrane protein</topology>
    </subcellularLocation>
</comment>
<accession>S3CF62</accession>
<evidence type="ECO:0000256" key="6">
    <source>
        <dbReference type="SAM" id="Phobius"/>
    </source>
</evidence>
<dbReference type="Gene3D" id="1.20.1740.10">
    <property type="entry name" value="Amino acid/polyamine transporter I"/>
    <property type="match status" value="1"/>
</dbReference>
<dbReference type="EMBL" id="KE145373">
    <property type="protein sequence ID" value="EPE24615.1"/>
    <property type="molecule type" value="Genomic_DNA"/>
</dbReference>
<reference evidence="7 8" key="1">
    <citation type="journal article" date="2013" name="BMC Genomics">
        <title>Genomics-driven discovery of the pneumocandin biosynthetic gene cluster in the fungus Glarea lozoyensis.</title>
        <authorList>
            <person name="Chen L."/>
            <person name="Yue Q."/>
            <person name="Zhang X."/>
            <person name="Xiang M."/>
            <person name="Wang C."/>
            <person name="Li S."/>
            <person name="Che Y."/>
            <person name="Ortiz-Lopez F.J."/>
            <person name="Bills G.F."/>
            <person name="Liu X."/>
            <person name="An Z."/>
        </authorList>
    </citation>
    <scope>NUCLEOTIDE SEQUENCE [LARGE SCALE GENOMIC DNA]</scope>
    <source>
        <strain evidence="8">ATCC 20868 / MF5171</strain>
    </source>
</reference>